<keyword evidence="2" id="KW-1185">Reference proteome</keyword>
<reference evidence="1 2" key="1">
    <citation type="journal article" date="2014" name="Genome Announc.">
        <title>Genome Sequence of Bacillus simplex Strain P558, Isolated from a Human Fecal Sample.</title>
        <authorList>
            <person name="Croce O."/>
            <person name="Hugon P."/>
            <person name="Lagier J.C."/>
            <person name="Bibi F."/>
            <person name="Robert C."/>
            <person name="Azhar E.I."/>
            <person name="Raoult D."/>
            <person name="Fournier P.E."/>
        </authorList>
    </citation>
    <scope>NUCLEOTIDE SEQUENCE [LARGE SCALE GENOMIC DNA]</scope>
    <source>
        <strain evidence="1 2">P558</strain>
    </source>
</reference>
<accession>A0AAN2PJ36</accession>
<proteinExistence type="predicted"/>
<name>A0AAN2PJ36_9BACI</name>
<protein>
    <submittedName>
        <fullName evidence="1">Uncharacterized protein</fullName>
    </submittedName>
</protein>
<evidence type="ECO:0000313" key="1">
    <source>
        <dbReference type="EMBL" id="CEG33246.1"/>
    </source>
</evidence>
<evidence type="ECO:0000313" key="2">
    <source>
        <dbReference type="Proteomes" id="UP000182110"/>
    </source>
</evidence>
<comment type="caution">
    <text evidence="1">The sequence shown here is derived from an EMBL/GenBank/DDBJ whole genome shotgun (WGS) entry which is preliminary data.</text>
</comment>
<dbReference type="EMBL" id="CCXW01000001">
    <property type="protein sequence ID" value="CEG33246.1"/>
    <property type="molecule type" value="Genomic_DNA"/>
</dbReference>
<dbReference type="AlphaFoldDB" id="A0AAN2PJ36"/>
<organism evidence="1 2">
    <name type="scientific">Peribacillus simplex</name>
    <dbReference type="NCBI Taxonomy" id="1478"/>
    <lineage>
        <taxon>Bacteria</taxon>
        <taxon>Bacillati</taxon>
        <taxon>Bacillota</taxon>
        <taxon>Bacilli</taxon>
        <taxon>Bacillales</taxon>
        <taxon>Bacillaceae</taxon>
        <taxon>Peribacillus</taxon>
    </lineage>
</organism>
<gene>
    <name evidence="1" type="ORF">BN1180_03418</name>
</gene>
<sequence>MLPFEFDQQKLRESMLSKGIEILTERGKESKI</sequence>
<dbReference type="Proteomes" id="UP000182110">
    <property type="component" value="Unassembled WGS sequence"/>
</dbReference>